<dbReference type="PANTHER" id="PTHR33755:SF7">
    <property type="entry name" value="TOXIN MODULE OF TOXIN-ANTITOXIN SYSTEM RELE_STBE FAMILY"/>
    <property type="match status" value="1"/>
</dbReference>
<dbReference type="RefSeq" id="WP_163682476.1">
    <property type="nucleotide sequence ID" value="NZ_JAAIYP010000044.1"/>
</dbReference>
<organism evidence="3 4">
    <name type="scientific">Magnetospirillum aberrantis SpK</name>
    <dbReference type="NCBI Taxonomy" id="908842"/>
    <lineage>
        <taxon>Bacteria</taxon>
        <taxon>Pseudomonadati</taxon>
        <taxon>Pseudomonadota</taxon>
        <taxon>Alphaproteobacteria</taxon>
        <taxon>Rhodospirillales</taxon>
        <taxon>Rhodospirillaceae</taxon>
        <taxon>Magnetospirillum</taxon>
    </lineage>
</organism>
<dbReference type="Pfam" id="PF05016">
    <property type="entry name" value="ParE_toxin"/>
    <property type="match status" value="1"/>
</dbReference>
<evidence type="ECO:0000313" key="3">
    <source>
        <dbReference type="EMBL" id="NFV81952.1"/>
    </source>
</evidence>
<comment type="caution">
    <text evidence="3">The sequence shown here is derived from an EMBL/GenBank/DDBJ whole genome shotgun (WGS) entry which is preliminary data.</text>
</comment>
<protein>
    <submittedName>
        <fullName evidence="3">Type II toxin-antitoxin system RelE/ParE family toxin</fullName>
    </submittedName>
</protein>
<name>A0A7C9UZ85_9PROT</name>
<keyword evidence="4" id="KW-1185">Reference proteome</keyword>
<proteinExistence type="inferred from homology"/>
<evidence type="ECO:0000256" key="1">
    <source>
        <dbReference type="ARBA" id="ARBA00006226"/>
    </source>
</evidence>
<reference evidence="3 4" key="1">
    <citation type="submission" date="2020-02" db="EMBL/GenBank/DDBJ databases">
        <authorList>
            <person name="Dziuba M."/>
            <person name="Kuznetsov B."/>
            <person name="Mardanov A."/>
            <person name="Ravin N."/>
            <person name="Grouzdev D."/>
        </authorList>
    </citation>
    <scope>NUCLEOTIDE SEQUENCE [LARGE SCALE GENOMIC DNA]</scope>
    <source>
        <strain evidence="3 4">SpK</strain>
    </source>
</reference>
<dbReference type="InterPro" id="IPR051803">
    <property type="entry name" value="TA_system_RelE-like_toxin"/>
</dbReference>
<dbReference type="Gene3D" id="3.30.2310.20">
    <property type="entry name" value="RelE-like"/>
    <property type="match status" value="1"/>
</dbReference>
<comment type="similarity">
    <text evidence="1">Belongs to the RelE toxin family.</text>
</comment>
<dbReference type="EMBL" id="JAAIYP010000044">
    <property type="protein sequence ID" value="NFV81952.1"/>
    <property type="molecule type" value="Genomic_DNA"/>
</dbReference>
<sequence length="96" mass="10872">MPRLIWSPLAVQDVARLHAFLRPKSQAAASRAVRAIRDSVKILAAQPEIGRPVDDMEPQFRDWLIEFGDGGYVARYHYDGRDVVVLTVRHTKEAGF</sequence>
<dbReference type="AlphaFoldDB" id="A0A7C9UZ85"/>
<dbReference type="PANTHER" id="PTHR33755">
    <property type="entry name" value="TOXIN PARE1-RELATED"/>
    <property type="match status" value="1"/>
</dbReference>
<accession>A0A7C9UZ85</accession>
<evidence type="ECO:0000313" key="4">
    <source>
        <dbReference type="Proteomes" id="UP000480684"/>
    </source>
</evidence>
<keyword evidence="2" id="KW-1277">Toxin-antitoxin system</keyword>
<dbReference type="InterPro" id="IPR035093">
    <property type="entry name" value="RelE/ParE_toxin_dom_sf"/>
</dbReference>
<dbReference type="InterPro" id="IPR007712">
    <property type="entry name" value="RelE/ParE_toxin"/>
</dbReference>
<dbReference type="Proteomes" id="UP000480684">
    <property type="component" value="Unassembled WGS sequence"/>
</dbReference>
<gene>
    <name evidence="3" type="ORF">G4223_17725</name>
</gene>
<evidence type="ECO:0000256" key="2">
    <source>
        <dbReference type="ARBA" id="ARBA00022649"/>
    </source>
</evidence>